<dbReference type="PANTHER" id="PTHR11079:SF149">
    <property type="entry name" value="TRNA-SPECIFIC ADENOSINE DEAMINASE 2"/>
    <property type="match status" value="1"/>
</dbReference>
<feature type="region of interest" description="Disordered" evidence="4">
    <location>
        <begin position="141"/>
        <end position="253"/>
    </location>
</feature>
<name>A0ABR1FPF2_AURAN</name>
<evidence type="ECO:0000313" key="7">
    <source>
        <dbReference type="Proteomes" id="UP001363151"/>
    </source>
</evidence>
<dbReference type="SUPFAM" id="SSF53927">
    <property type="entry name" value="Cytidine deaminase-like"/>
    <property type="match status" value="1"/>
</dbReference>
<evidence type="ECO:0000256" key="4">
    <source>
        <dbReference type="SAM" id="MobiDB-lite"/>
    </source>
</evidence>
<dbReference type="PANTHER" id="PTHR11079">
    <property type="entry name" value="CYTOSINE DEAMINASE FAMILY MEMBER"/>
    <property type="match status" value="1"/>
</dbReference>
<feature type="compositionally biased region" description="Gly residues" evidence="4">
    <location>
        <begin position="186"/>
        <end position="196"/>
    </location>
</feature>
<dbReference type="PROSITE" id="PS00903">
    <property type="entry name" value="CYT_DCMP_DEAMINASES_1"/>
    <property type="match status" value="1"/>
</dbReference>
<evidence type="ECO:0000256" key="1">
    <source>
        <dbReference type="ARBA" id="ARBA00022723"/>
    </source>
</evidence>
<dbReference type="Pfam" id="PF00383">
    <property type="entry name" value="dCMP_cyt_deam_1"/>
    <property type="match status" value="1"/>
</dbReference>
<evidence type="ECO:0000259" key="5">
    <source>
        <dbReference type="PROSITE" id="PS51747"/>
    </source>
</evidence>
<sequence>MTATPTTTPTDDMWMQRALELAETAVADQGEVPVGCVFVNDNNVEIASGANETNEAMCATRHAELVAIDGALDRAAKRNQPIDWTRCALYVTCEPCIMCASALSQLGIAKCYFGCRNDKFGGCGSILSLHEGNFDIVEGLRARPRPRGPLPPLLRPRNSRTLGSEAHGDKRTRRRTARDSGVDGDAAGGDGAGGEDGATRPSNATRGEAPRGSTRECARLYAASSPEPEMPRLREGARACARPPSRRRRRGASLRSPTFAVWCLAFLNAKPAWRKADDAAEGAWRTT</sequence>
<comment type="caution">
    <text evidence="6">The sequence shown here is derived from an EMBL/GenBank/DDBJ whole genome shotgun (WGS) entry which is preliminary data.</text>
</comment>
<keyword evidence="1" id="KW-0479">Metal-binding</keyword>
<keyword evidence="7" id="KW-1185">Reference proteome</keyword>
<evidence type="ECO:0000313" key="6">
    <source>
        <dbReference type="EMBL" id="KAK7235060.1"/>
    </source>
</evidence>
<dbReference type="InterPro" id="IPR016192">
    <property type="entry name" value="APOBEC/CMP_deaminase_Zn-bd"/>
</dbReference>
<dbReference type="InterPro" id="IPR002125">
    <property type="entry name" value="CMP_dCMP_dom"/>
</dbReference>
<reference evidence="6 7" key="1">
    <citation type="submission" date="2024-03" db="EMBL/GenBank/DDBJ databases">
        <title>Aureococcus anophagefferens CCMP1851 and Kratosvirus quantuckense: Draft genome of a second virus-susceptible host strain in the model system.</title>
        <authorList>
            <person name="Chase E."/>
            <person name="Truchon A.R."/>
            <person name="Schepens W."/>
            <person name="Wilhelm S.W."/>
        </authorList>
    </citation>
    <scope>NUCLEOTIDE SEQUENCE [LARGE SCALE GENOMIC DNA]</scope>
    <source>
        <strain evidence="6 7">CCMP1851</strain>
    </source>
</reference>
<keyword evidence="3" id="KW-0862">Zinc</keyword>
<dbReference type="InterPro" id="IPR016193">
    <property type="entry name" value="Cytidine_deaminase-like"/>
</dbReference>
<feature type="domain" description="CMP/dCMP-type deaminase" evidence="5">
    <location>
        <begin position="9"/>
        <end position="134"/>
    </location>
</feature>
<protein>
    <submittedName>
        <fullName evidence="6">Deaminase</fullName>
    </submittedName>
</protein>
<dbReference type="Gene3D" id="3.40.140.10">
    <property type="entry name" value="Cytidine Deaminase, domain 2"/>
    <property type="match status" value="1"/>
</dbReference>
<proteinExistence type="predicted"/>
<dbReference type="EMBL" id="JBBJCI010000298">
    <property type="protein sequence ID" value="KAK7235060.1"/>
    <property type="molecule type" value="Genomic_DNA"/>
</dbReference>
<gene>
    <name evidence="6" type="primary">TAD2</name>
    <name evidence="6" type="ORF">SO694_00140029</name>
</gene>
<accession>A0ABR1FPF2</accession>
<evidence type="ECO:0000256" key="3">
    <source>
        <dbReference type="ARBA" id="ARBA00022833"/>
    </source>
</evidence>
<evidence type="ECO:0000256" key="2">
    <source>
        <dbReference type="ARBA" id="ARBA00022801"/>
    </source>
</evidence>
<dbReference type="Proteomes" id="UP001363151">
    <property type="component" value="Unassembled WGS sequence"/>
</dbReference>
<dbReference type="PROSITE" id="PS51747">
    <property type="entry name" value="CYT_DCMP_DEAMINASES_2"/>
    <property type="match status" value="1"/>
</dbReference>
<dbReference type="CDD" id="cd01285">
    <property type="entry name" value="nucleoside_deaminase"/>
    <property type="match status" value="1"/>
</dbReference>
<keyword evidence="2" id="KW-0378">Hydrolase</keyword>
<organism evidence="6 7">
    <name type="scientific">Aureococcus anophagefferens</name>
    <name type="common">Harmful bloom alga</name>
    <dbReference type="NCBI Taxonomy" id="44056"/>
    <lineage>
        <taxon>Eukaryota</taxon>
        <taxon>Sar</taxon>
        <taxon>Stramenopiles</taxon>
        <taxon>Ochrophyta</taxon>
        <taxon>Pelagophyceae</taxon>
        <taxon>Pelagomonadales</taxon>
        <taxon>Pelagomonadaceae</taxon>
        <taxon>Aureococcus</taxon>
    </lineage>
</organism>